<name>A0A0B6WX08_9BACT</name>
<dbReference type="InterPro" id="IPR003593">
    <property type="entry name" value="AAA+_ATPase"/>
</dbReference>
<dbReference type="CDD" id="cd10147">
    <property type="entry name" value="Wzt_C-like"/>
    <property type="match status" value="1"/>
</dbReference>
<dbReference type="GO" id="GO:0005524">
    <property type="term" value="F:ATP binding"/>
    <property type="evidence" value="ECO:0007669"/>
    <property type="project" value="UniProtKB-KW"/>
</dbReference>
<dbReference type="AlphaFoldDB" id="A0A0B6WX08"/>
<dbReference type="OrthoDB" id="9778870at2"/>
<reference evidence="6 7" key="2">
    <citation type="submission" date="2015-01" db="EMBL/GenBank/DDBJ databases">
        <title>Complete genome sequence of Pyrinomonas methylaliphatogenes type strain K22T.</title>
        <authorList>
            <person name="Lee K.C.Y."/>
            <person name="Power J.F."/>
            <person name="Dunfield P.F."/>
            <person name="Morgan X.C."/>
            <person name="Huttenhower C."/>
            <person name="Stott M.B."/>
        </authorList>
    </citation>
    <scope>NUCLEOTIDE SEQUENCE [LARGE SCALE GENOMIC DNA]</scope>
    <source>
        <strain evidence="6 7">K22</strain>
    </source>
</reference>
<organism evidence="6 7">
    <name type="scientific">Pyrinomonas methylaliphatogenes</name>
    <dbReference type="NCBI Taxonomy" id="454194"/>
    <lineage>
        <taxon>Bacteria</taxon>
        <taxon>Pseudomonadati</taxon>
        <taxon>Acidobacteriota</taxon>
        <taxon>Blastocatellia</taxon>
        <taxon>Blastocatellales</taxon>
        <taxon>Pyrinomonadaceae</taxon>
        <taxon>Pyrinomonas</taxon>
    </lineage>
</organism>
<feature type="domain" description="ABC transporter" evidence="5">
    <location>
        <begin position="5"/>
        <end position="246"/>
    </location>
</feature>
<sequence length="434" mass="48350">MSIALRVEGVSKQYRIYDRPSDRLKETLTRGLLKRHREFWALRDVSFEVERGTTVGIIGPNGCGKSTLLQIIAGTLEPTHGRVWRDGRVSALLELGAGFNPEFTGIENIFMSAALMGFSRAETERLLPAIERFAEIGDFIHQPVKTYSSGMYVRLAFAVAVSVDPQILLVDEALAVGDAIFQHRCMRRIREMQERGTTILFVSHDPAAVRHLCSRAILLNDGKIMADGDPRETLSVYRRLILDREEHYDSDQTDRDSIAAASFSSPSLRYVRRHGDGSAQIINLEVLNSAHVPVTVVETGEEILIRAHVHFNRDIVKPVFGFIIINRHGVHVYGTNTEQQGTDLHLVRQGSIVEVTFSFNCWLGTDIYSISFAVHSSALSAKPTAYDWVDGAAFIRITSPILIEGLVNLNATATARVISSTNHLQAEQRCLKTI</sequence>
<dbReference type="Gene3D" id="3.40.50.300">
    <property type="entry name" value="P-loop containing nucleotide triphosphate hydrolases"/>
    <property type="match status" value="1"/>
</dbReference>
<evidence type="ECO:0000313" key="7">
    <source>
        <dbReference type="Proteomes" id="UP000031518"/>
    </source>
</evidence>
<dbReference type="EMBL" id="CBXV010000006">
    <property type="protein sequence ID" value="CDM65833.1"/>
    <property type="molecule type" value="Genomic_DNA"/>
</dbReference>
<keyword evidence="7" id="KW-1185">Reference proteome</keyword>
<dbReference type="PROSITE" id="PS50893">
    <property type="entry name" value="ABC_TRANSPORTER_2"/>
    <property type="match status" value="1"/>
</dbReference>
<dbReference type="GO" id="GO:0140359">
    <property type="term" value="F:ABC-type transporter activity"/>
    <property type="evidence" value="ECO:0007669"/>
    <property type="project" value="InterPro"/>
</dbReference>
<dbReference type="InterPro" id="IPR003439">
    <property type="entry name" value="ABC_transporter-like_ATP-bd"/>
</dbReference>
<keyword evidence="4" id="KW-0067">ATP-binding</keyword>
<evidence type="ECO:0000256" key="3">
    <source>
        <dbReference type="ARBA" id="ARBA00022741"/>
    </source>
</evidence>
<dbReference type="SMART" id="SM00382">
    <property type="entry name" value="AAA"/>
    <property type="match status" value="1"/>
</dbReference>
<evidence type="ECO:0000256" key="1">
    <source>
        <dbReference type="ARBA" id="ARBA00005417"/>
    </source>
</evidence>
<gene>
    <name evidence="6" type="ORF">PYK22_01840</name>
</gene>
<keyword evidence="2" id="KW-0813">Transport</keyword>
<protein>
    <submittedName>
        <fullName evidence="6">ABC-type polysaccharide/polyol phosphate transport system, ATPase component</fullName>
    </submittedName>
</protein>
<dbReference type="RefSeq" id="WP_041976420.1">
    <property type="nucleotide sequence ID" value="NZ_CBXV010000006.1"/>
</dbReference>
<dbReference type="InterPro" id="IPR050683">
    <property type="entry name" value="Bact_Polysacc_Export_ATP-bd"/>
</dbReference>
<evidence type="ECO:0000259" key="5">
    <source>
        <dbReference type="PROSITE" id="PS50893"/>
    </source>
</evidence>
<evidence type="ECO:0000256" key="2">
    <source>
        <dbReference type="ARBA" id="ARBA00022448"/>
    </source>
</evidence>
<dbReference type="InterPro" id="IPR027417">
    <property type="entry name" value="P-loop_NTPase"/>
</dbReference>
<dbReference type="InterPro" id="IPR029439">
    <property type="entry name" value="Wzt_C"/>
</dbReference>
<dbReference type="Pfam" id="PF00005">
    <property type="entry name" value="ABC_tran"/>
    <property type="match status" value="1"/>
</dbReference>
<dbReference type="Proteomes" id="UP000031518">
    <property type="component" value="Unassembled WGS sequence"/>
</dbReference>
<evidence type="ECO:0000256" key="4">
    <source>
        <dbReference type="ARBA" id="ARBA00022840"/>
    </source>
</evidence>
<dbReference type="PANTHER" id="PTHR46743">
    <property type="entry name" value="TEICHOIC ACIDS EXPORT ATP-BINDING PROTEIN TAGH"/>
    <property type="match status" value="1"/>
</dbReference>
<comment type="similarity">
    <text evidence="1">Belongs to the ABC transporter superfamily.</text>
</comment>
<evidence type="ECO:0000313" key="6">
    <source>
        <dbReference type="EMBL" id="CDM65833.1"/>
    </source>
</evidence>
<dbReference type="GO" id="GO:0016020">
    <property type="term" value="C:membrane"/>
    <property type="evidence" value="ECO:0007669"/>
    <property type="project" value="InterPro"/>
</dbReference>
<dbReference type="SUPFAM" id="SSF52540">
    <property type="entry name" value="P-loop containing nucleoside triphosphate hydrolases"/>
    <property type="match status" value="1"/>
</dbReference>
<dbReference type="InterPro" id="IPR015860">
    <property type="entry name" value="ABC_transpr_TagH-like"/>
</dbReference>
<proteinExistence type="inferred from homology"/>
<dbReference type="CDD" id="cd03220">
    <property type="entry name" value="ABC_KpsT_Wzt"/>
    <property type="match status" value="1"/>
</dbReference>
<accession>A0A0B6WX08</accession>
<reference evidence="6 7" key="1">
    <citation type="submission" date="2013-12" db="EMBL/GenBank/DDBJ databases">
        <authorList>
            <person name="Stott M."/>
        </authorList>
    </citation>
    <scope>NUCLEOTIDE SEQUENCE [LARGE SCALE GENOMIC DNA]</scope>
    <source>
        <strain evidence="6 7">K22</strain>
    </source>
</reference>
<dbReference type="Gene3D" id="2.70.50.60">
    <property type="entry name" value="abc- transporter (atp binding component) like domain"/>
    <property type="match status" value="1"/>
</dbReference>
<dbReference type="GO" id="GO:0016887">
    <property type="term" value="F:ATP hydrolysis activity"/>
    <property type="evidence" value="ECO:0007669"/>
    <property type="project" value="InterPro"/>
</dbReference>
<dbReference type="Pfam" id="PF14524">
    <property type="entry name" value="Wzt_C"/>
    <property type="match status" value="1"/>
</dbReference>
<keyword evidence="3" id="KW-0547">Nucleotide-binding</keyword>
<dbReference type="STRING" id="454194.PYK22_01840"/>
<dbReference type="PANTHER" id="PTHR46743:SF2">
    <property type="entry name" value="TEICHOIC ACIDS EXPORT ATP-BINDING PROTEIN TAGH"/>
    <property type="match status" value="1"/>
</dbReference>